<dbReference type="Proteomes" id="UP000244384">
    <property type="component" value="Chromosome"/>
</dbReference>
<dbReference type="PROSITE" id="PS51186">
    <property type="entry name" value="GNAT"/>
    <property type="match status" value="1"/>
</dbReference>
<keyword evidence="2" id="KW-1185">Reference proteome</keyword>
<organism evidence="1 2">
    <name type="scientific">Aeromicrobium chenweiae</name>
    <dbReference type="NCBI Taxonomy" id="2079793"/>
    <lineage>
        <taxon>Bacteria</taxon>
        <taxon>Bacillati</taxon>
        <taxon>Actinomycetota</taxon>
        <taxon>Actinomycetes</taxon>
        <taxon>Propionibacteriales</taxon>
        <taxon>Nocardioidaceae</taxon>
        <taxon>Aeromicrobium</taxon>
    </lineage>
</organism>
<gene>
    <name evidence="1" type="ORF">C3E78_14355</name>
</gene>
<dbReference type="GO" id="GO:0016747">
    <property type="term" value="F:acyltransferase activity, transferring groups other than amino-acyl groups"/>
    <property type="evidence" value="ECO:0007669"/>
    <property type="project" value="InterPro"/>
</dbReference>
<dbReference type="Gene3D" id="3.40.630.30">
    <property type="match status" value="1"/>
</dbReference>
<dbReference type="RefSeq" id="WP_108579531.1">
    <property type="nucleotide sequence ID" value="NZ_CP026952.1"/>
</dbReference>
<protein>
    <submittedName>
        <fullName evidence="1">GNAT family N-acetyltransferase</fullName>
    </submittedName>
</protein>
<dbReference type="InterPro" id="IPR000182">
    <property type="entry name" value="GNAT_dom"/>
</dbReference>
<reference evidence="2" key="1">
    <citation type="submission" date="2018-01" db="EMBL/GenBank/DDBJ databases">
        <authorList>
            <person name="Li J."/>
        </authorList>
    </citation>
    <scope>NUCLEOTIDE SEQUENCE [LARGE SCALE GENOMIC DNA]</scope>
    <source>
        <strain evidence="2">592</strain>
    </source>
</reference>
<dbReference type="AlphaFoldDB" id="A0A2S0WPX6"/>
<dbReference type="PANTHER" id="PTHR43800:SF1">
    <property type="entry name" value="PEPTIDYL-LYSINE N-ACETYLTRANSFERASE YJAB"/>
    <property type="match status" value="1"/>
</dbReference>
<dbReference type="Pfam" id="PF13508">
    <property type="entry name" value="Acetyltransf_7"/>
    <property type="match status" value="1"/>
</dbReference>
<evidence type="ECO:0000313" key="1">
    <source>
        <dbReference type="EMBL" id="AWB93294.1"/>
    </source>
</evidence>
<dbReference type="SUPFAM" id="SSF55729">
    <property type="entry name" value="Acyl-CoA N-acyltransferases (Nat)"/>
    <property type="match status" value="1"/>
</dbReference>
<dbReference type="PANTHER" id="PTHR43800">
    <property type="entry name" value="PEPTIDYL-LYSINE N-ACETYLTRANSFERASE YJAB"/>
    <property type="match status" value="1"/>
</dbReference>
<evidence type="ECO:0000313" key="2">
    <source>
        <dbReference type="Proteomes" id="UP000244384"/>
    </source>
</evidence>
<dbReference type="OrthoDB" id="9788300at2"/>
<sequence>MDPARGIRQAGESDLDALTDVWERAARSSHAFMGDAEIAGMRPFIRDAYLPSMDVWLVEDDGEPIAFVGAHGTHVELLYVDPPFHAHGLGTRLLAHVGATSVEVYAGNETGVGFYRSQGFVEVRRREHDAAGRPFPMVVLER</sequence>
<keyword evidence="1" id="KW-0808">Transferase</keyword>
<dbReference type="CDD" id="cd04301">
    <property type="entry name" value="NAT_SF"/>
    <property type="match status" value="1"/>
</dbReference>
<proteinExistence type="predicted"/>
<dbReference type="InterPro" id="IPR016181">
    <property type="entry name" value="Acyl_CoA_acyltransferase"/>
</dbReference>
<accession>A0A2S0WPX6</accession>
<accession>A0A5F2EX87</accession>
<name>A0A2S0WPX6_9ACTN</name>
<dbReference type="KEGG" id="aez:C3E78_14355"/>
<dbReference type="EMBL" id="CP026952">
    <property type="protein sequence ID" value="AWB93294.1"/>
    <property type="molecule type" value="Genomic_DNA"/>
</dbReference>